<dbReference type="Proteomes" id="UP001215231">
    <property type="component" value="Chromosome"/>
</dbReference>
<evidence type="ECO:0000259" key="1">
    <source>
        <dbReference type="Pfam" id="PF07589"/>
    </source>
</evidence>
<organism evidence="2 3">
    <name type="scientific">Thalassomonas haliotis</name>
    <dbReference type="NCBI Taxonomy" id="485448"/>
    <lineage>
        <taxon>Bacteria</taxon>
        <taxon>Pseudomonadati</taxon>
        <taxon>Pseudomonadota</taxon>
        <taxon>Gammaproteobacteria</taxon>
        <taxon>Alteromonadales</taxon>
        <taxon>Colwelliaceae</taxon>
        <taxon>Thalassomonas</taxon>
    </lineage>
</organism>
<dbReference type="EMBL" id="CP059693">
    <property type="protein sequence ID" value="WDE09919.1"/>
    <property type="molecule type" value="Genomic_DNA"/>
</dbReference>
<dbReference type="InterPro" id="IPR013424">
    <property type="entry name" value="Ice-binding_C"/>
</dbReference>
<dbReference type="RefSeq" id="WP_274049924.1">
    <property type="nucleotide sequence ID" value="NZ_CP059693.1"/>
</dbReference>
<feature type="domain" description="Ice-binding protein C-terminal" evidence="1">
    <location>
        <begin position="252"/>
        <end position="274"/>
    </location>
</feature>
<dbReference type="SUPFAM" id="SSF55486">
    <property type="entry name" value="Metalloproteases ('zincins'), catalytic domain"/>
    <property type="match status" value="1"/>
</dbReference>
<protein>
    <submittedName>
        <fullName evidence="2">PEP-CTERM sorting domain-containing protein</fullName>
    </submittedName>
</protein>
<accession>A0ABY7V8D2</accession>
<name>A0ABY7V8D2_9GAMM</name>
<proteinExistence type="predicted"/>
<keyword evidence="3" id="KW-1185">Reference proteome</keyword>
<reference evidence="2 3" key="1">
    <citation type="journal article" date="2022" name="Mar. Drugs">
        <title>Bioassay-Guided Fractionation Leads to the Detection of Cholic Acid Generated by the Rare Thalassomonas sp.</title>
        <authorList>
            <person name="Pheiffer F."/>
            <person name="Schneider Y.K."/>
            <person name="Hansen E.H."/>
            <person name="Andersen J.H."/>
            <person name="Isaksson J."/>
            <person name="Busche T."/>
            <person name="R C."/>
            <person name="Kalinowski J."/>
            <person name="Zyl L.V."/>
            <person name="Trindade M."/>
        </authorList>
    </citation>
    <scope>NUCLEOTIDE SEQUENCE [LARGE SCALE GENOMIC DNA]</scope>
    <source>
        <strain evidence="2 3">A5K-61T</strain>
    </source>
</reference>
<sequence>MHKYYMQKIHKNKLFSLVFLTLLVMLMSVKPVKASTIILDFTSNPSTNIFGVSTNAFDSSPFGFTGLSHSQVIESIFDTVVDDFFGYMYPSLPPGKELDLDFEIGAIGSGPLSGDSDYSYFKIGEDYLNQTGALGHACLSCALTDNFSYSAGAVVGSIFTDNLLGLAQLALTDEDRINLIAGTTSHEIGHALSLPHPTSAEANPGESRFGLMGTGASPTSMPNGERILDRAFSYSNFEQLISAVGLRDIIVDVPEPGTVMLMLLSLTLLASRRKLSK</sequence>
<dbReference type="NCBIfam" id="TIGR02595">
    <property type="entry name" value="PEP_CTERM"/>
    <property type="match status" value="1"/>
</dbReference>
<dbReference type="Pfam" id="PF07589">
    <property type="entry name" value="PEP-CTERM"/>
    <property type="match status" value="1"/>
</dbReference>
<evidence type="ECO:0000313" key="3">
    <source>
        <dbReference type="Proteomes" id="UP001215231"/>
    </source>
</evidence>
<gene>
    <name evidence="2" type="ORF">H3N35_16550</name>
</gene>
<evidence type="ECO:0000313" key="2">
    <source>
        <dbReference type="EMBL" id="WDE09919.1"/>
    </source>
</evidence>